<dbReference type="Proteomes" id="UP001558613">
    <property type="component" value="Unassembled WGS sequence"/>
</dbReference>
<organism evidence="1 2">
    <name type="scientific">Cirrhinus molitorella</name>
    <name type="common">mud carp</name>
    <dbReference type="NCBI Taxonomy" id="172907"/>
    <lineage>
        <taxon>Eukaryota</taxon>
        <taxon>Metazoa</taxon>
        <taxon>Chordata</taxon>
        <taxon>Craniata</taxon>
        <taxon>Vertebrata</taxon>
        <taxon>Euteleostomi</taxon>
        <taxon>Actinopterygii</taxon>
        <taxon>Neopterygii</taxon>
        <taxon>Teleostei</taxon>
        <taxon>Ostariophysi</taxon>
        <taxon>Cypriniformes</taxon>
        <taxon>Cyprinidae</taxon>
        <taxon>Labeoninae</taxon>
        <taxon>Labeonini</taxon>
        <taxon>Cirrhinus</taxon>
    </lineage>
</organism>
<keyword evidence="2" id="KW-1185">Reference proteome</keyword>
<proteinExistence type="predicted"/>
<evidence type="ECO:0000313" key="2">
    <source>
        <dbReference type="Proteomes" id="UP001558613"/>
    </source>
</evidence>
<evidence type="ECO:0000313" key="1">
    <source>
        <dbReference type="EMBL" id="KAL1282781.1"/>
    </source>
</evidence>
<sequence length="93" mass="10358">MCSERAEVACSGEAQTHRDKSPIQAAAVISHNTEMDSQRIKALDIHICRGLIIQTASSCPYPSLLNAFWLLQPSHFLLHYLCYLPLPLPVAVR</sequence>
<dbReference type="EMBL" id="JAYMGO010000001">
    <property type="protein sequence ID" value="KAL1282781.1"/>
    <property type="molecule type" value="Genomic_DNA"/>
</dbReference>
<reference evidence="1 2" key="1">
    <citation type="submission" date="2023-09" db="EMBL/GenBank/DDBJ databases">
        <authorList>
            <person name="Wang M."/>
        </authorList>
    </citation>
    <scope>NUCLEOTIDE SEQUENCE [LARGE SCALE GENOMIC DNA]</scope>
    <source>
        <strain evidence="1">GT-2023</strain>
        <tissue evidence="1">Liver</tissue>
    </source>
</reference>
<name>A0ABR3P129_9TELE</name>
<gene>
    <name evidence="1" type="ORF">QQF64_001584</name>
</gene>
<protein>
    <submittedName>
        <fullName evidence="1">Uncharacterized protein</fullName>
    </submittedName>
</protein>
<comment type="caution">
    <text evidence="1">The sequence shown here is derived from an EMBL/GenBank/DDBJ whole genome shotgun (WGS) entry which is preliminary data.</text>
</comment>
<accession>A0ABR3P129</accession>